<dbReference type="Pfam" id="PF00561">
    <property type="entry name" value="Abhydrolase_1"/>
    <property type="match status" value="1"/>
</dbReference>
<evidence type="ECO:0000259" key="1">
    <source>
        <dbReference type="Pfam" id="PF00561"/>
    </source>
</evidence>
<dbReference type="InterPro" id="IPR000639">
    <property type="entry name" value="Epox_hydrolase-like"/>
</dbReference>
<dbReference type="SUPFAM" id="SSF53474">
    <property type="entry name" value="alpha/beta-Hydrolases"/>
    <property type="match status" value="1"/>
</dbReference>
<feature type="domain" description="AB hydrolase-1" evidence="1">
    <location>
        <begin position="57"/>
        <end position="287"/>
    </location>
</feature>
<gene>
    <name evidence="2" type="ORF">V2H45_02735</name>
</gene>
<dbReference type="InterPro" id="IPR000073">
    <property type="entry name" value="AB_hydrolase_1"/>
</dbReference>
<dbReference type="PANTHER" id="PTHR43689">
    <property type="entry name" value="HYDROLASE"/>
    <property type="match status" value="1"/>
</dbReference>
<protein>
    <submittedName>
        <fullName evidence="2">Alpha/beta hydrolase</fullName>
    </submittedName>
</protein>
<dbReference type="PRINTS" id="PR00412">
    <property type="entry name" value="EPOXHYDRLASE"/>
</dbReference>
<dbReference type="GO" id="GO:0016787">
    <property type="term" value="F:hydrolase activity"/>
    <property type="evidence" value="ECO:0007669"/>
    <property type="project" value="UniProtKB-KW"/>
</dbReference>
<keyword evidence="3" id="KW-1185">Reference proteome</keyword>
<reference evidence="2" key="1">
    <citation type="submission" date="2024-01" db="EMBL/GenBank/DDBJ databases">
        <title>Bank of Algae and Cyanobacteria of the Azores (BACA) strain genomes.</title>
        <authorList>
            <person name="Luz R."/>
            <person name="Cordeiro R."/>
            <person name="Fonseca A."/>
            <person name="Goncalves V."/>
        </authorList>
    </citation>
    <scope>NUCLEOTIDE SEQUENCE</scope>
    <source>
        <strain evidence="2">BACA0141</strain>
    </source>
</reference>
<dbReference type="PRINTS" id="PR00111">
    <property type="entry name" value="ABHYDROLASE"/>
</dbReference>
<evidence type="ECO:0000313" key="3">
    <source>
        <dbReference type="Proteomes" id="UP001333818"/>
    </source>
</evidence>
<dbReference type="Gene3D" id="3.40.50.1820">
    <property type="entry name" value="alpha/beta hydrolase"/>
    <property type="match status" value="1"/>
</dbReference>
<organism evidence="2 3">
    <name type="scientific">Tumidithrix elongata BACA0141</name>
    <dbReference type="NCBI Taxonomy" id="2716417"/>
    <lineage>
        <taxon>Bacteria</taxon>
        <taxon>Bacillati</taxon>
        <taxon>Cyanobacteriota</taxon>
        <taxon>Cyanophyceae</taxon>
        <taxon>Pseudanabaenales</taxon>
        <taxon>Pseudanabaenaceae</taxon>
        <taxon>Tumidithrix</taxon>
        <taxon>Tumidithrix elongata</taxon>
    </lineage>
</organism>
<dbReference type="PANTHER" id="PTHR43689:SF8">
    <property type="entry name" value="ALPHA_BETA-HYDROLASES SUPERFAMILY PROTEIN"/>
    <property type="match status" value="1"/>
</dbReference>
<dbReference type="EMBL" id="JAZBJZ010000006">
    <property type="protein sequence ID" value="MEE3715657.1"/>
    <property type="molecule type" value="Genomic_DNA"/>
</dbReference>
<proteinExistence type="predicted"/>
<evidence type="ECO:0000313" key="2">
    <source>
        <dbReference type="EMBL" id="MEE3715657.1"/>
    </source>
</evidence>
<sequence length="299" mass="32950">MPNYFLPKGIEQLTEATSIALANSLQFQKIATPLSQAEITTAFVHQGSIEQGGNLSPIVFLHGFDSSVLEWRRLLPLLSSDRELWAIDLLGFGFTERPLGLSFNSEAIKAHLYSTWKALIARPVTLVGASMGGAAAIDFTLTYPEIVEKLILIDSVGFTGGATAGKFLFPPLDYIATQFLRNPKVRQKISEKAYYNPSFASPDALCCAALHLDCPNWQQALISFTKSGGYGSFKDRLAQVQPPSLILWGDRDRILGTKDAENLRRVIPHSQLIWIEASGHVPHLEQPQSTAKHIREFSG</sequence>
<accession>A0AAW9PQ75</accession>
<dbReference type="RefSeq" id="WP_330482081.1">
    <property type="nucleotide sequence ID" value="NZ_JAZBJZ010000006.1"/>
</dbReference>
<comment type="caution">
    <text evidence="2">The sequence shown here is derived from an EMBL/GenBank/DDBJ whole genome shotgun (WGS) entry which is preliminary data.</text>
</comment>
<keyword evidence="2" id="KW-0378">Hydrolase</keyword>
<dbReference type="AlphaFoldDB" id="A0AAW9PQ75"/>
<dbReference type="InterPro" id="IPR029058">
    <property type="entry name" value="AB_hydrolase_fold"/>
</dbReference>
<dbReference type="Proteomes" id="UP001333818">
    <property type="component" value="Unassembled WGS sequence"/>
</dbReference>
<name>A0AAW9PQ75_9CYAN</name>